<dbReference type="FunFam" id="1.20.1050.10:FF:000009">
    <property type="entry name" value="Glutathione S-transferase omega-1"/>
    <property type="match status" value="1"/>
</dbReference>
<dbReference type="PANTHER" id="PTHR43968">
    <property type="match status" value="1"/>
</dbReference>
<evidence type="ECO:0000256" key="2">
    <source>
        <dbReference type="ARBA" id="ARBA00023002"/>
    </source>
</evidence>
<dbReference type="InterPro" id="IPR036282">
    <property type="entry name" value="Glutathione-S-Trfase_C_sf"/>
</dbReference>
<comment type="caution">
    <text evidence="4">The sequence shown here is derived from an EMBL/GenBank/DDBJ whole genome shotgun (WGS) entry which is preliminary data.</text>
</comment>
<evidence type="ECO:0000256" key="1">
    <source>
        <dbReference type="ARBA" id="ARBA00011067"/>
    </source>
</evidence>
<comment type="similarity">
    <text evidence="1">Belongs to the GST superfamily. Omega family.</text>
</comment>
<dbReference type="Pfam" id="PF13409">
    <property type="entry name" value="GST_N_2"/>
    <property type="match status" value="1"/>
</dbReference>
<dbReference type="PANTHER" id="PTHR43968:SF6">
    <property type="entry name" value="GLUTATHIONE S-TRANSFERASE OMEGA"/>
    <property type="match status" value="1"/>
</dbReference>
<dbReference type="InterPro" id="IPR004045">
    <property type="entry name" value="Glutathione_S-Trfase_N"/>
</dbReference>
<gene>
    <name evidence="4" type="ORF">NQ314_009390</name>
</gene>
<accession>A0AAV8Y0N9</accession>
<dbReference type="InterPro" id="IPR050983">
    <property type="entry name" value="GST_Omega/HSP26"/>
</dbReference>
<name>A0AAV8Y0N9_9CUCU</name>
<keyword evidence="2" id="KW-0560">Oxidoreductase</keyword>
<dbReference type="GO" id="GO:0006749">
    <property type="term" value="P:glutathione metabolic process"/>
    <property type="evidence" value="ECO:0007669"/>
    <property type="project" value="TreeGrafter"/>
</dbReference>
<evidence type="ECO:0000313" key="4">
    <source>
        <dbReference type="EMBL" id="KAJ8944737.1"/>
    </source>
</evidence>
<evidence type="ECO:0000313" key="5">
    <source>
        <dbReference type="Proteomes" id="UP001162156"/>
    </source>
</evidence>
<proteinExistence type="inferred from homology"/>
<dbReference type="GO" id="GO:0045174">
    <property type="term" value="F:glutathione dehydrogenase (ascorbate) activity"/>
    <property type="evidence" value="ECO:0007669"/>
    <property type="project" value="TreeGrafter"/>
</dbReference>
<protein>
    <recommendedName>
        <fullName evidence="3">GST C-terminal domain-containing protein</fullName>
    </recommendedName>
</protein>
<organism evidence="4 5">
    <name type="scientific">Rhamnusium bicolor</name>
    <dbReference type="NCBI Taxonomy" id="1586634"/>
    <lineage>
        <taxon>Eukaryota</taxon>
        <taxon>Metazoa</taxon>
        <taxon>Ecdysozoa</taxon>
        <taxon>Arthropoda</taxon>
        <taxon>Hexapoda</taxon>
        <taxon>Insecta</taxon>
        <taxon>Pterygota</taxon>
        <taxon>Neoptera</taxon>
        <taxon>Endopterygota</taxon>
        <taxon>Coleoptera</taxon>
        <taxon>Polyphaga</taxon>
        <taxon>Cucujiformia</taxon>
        <taxon>Chrysomeloidea</taxon>
        <taxon>Cerambycidae</taxon>
        <taxon>Lepturinae</taxon>
        <taxon>Rhagiini</taxon>
        <taxon>Rhamnusium</taxon>
    </lineage>
</organism>
<dbReference type="Proteomes" id="UP001162156">
    <property type="component" value="Unassembled WGS sequence"/>
</dbReference>
<feature type="domain" description="GST C-terminal" evidence="3">
    <location>
        <begin position="63"/>
        <end position="199"/>
    </location>
</feature>
<evidence type="ECO:0000259" key="3">
    <source>
        <dbReference type="PROSITE" id="PS50405"/>
    </source>
</evidence>
<dbReference type="InterPro" id="IPR010987">
    <property type="entry name" value="Glutathione-S-Trfase_C-like"/>
</dbReference>
<dbReference type="InterPro" id="IPR036249">
    <property type="entry name" value="Thioredoxin-like_sf"/>
</dbReference>
<dbReference type="FunFam" id="3.40.30.10:FF:000123">
    <property type="entry name" value="Glutathione transferase o1"/>
    <property type="match status" value="1"/>
</dbReference>
<sequence length="208" mass="24129">MSSAHLTIGSEEPPRVEGLLRLYSMKYCPYAQRARLVLKAKGIPHDIVNINLINKPEWYFKVHPEAEPEAKRQDQELIKKIGPVTGIFARCCFMQEEKSPEEWLKEFVESLQVFEDALAKRETTFFGGEKPGMVDYMLWPWAERAGVVPIKLGQKLPVQDDQIPLLRKWRKSLRNDPVIAEIYNPPEAFWKVVQFKTKGVEPDYDNVE</sequence>
<dbReference type="AlphaFoldDB" id="A0AAV8Y0N9"/>
<dbReference type="PROSITE" id="PS50405">
    <property type="entry name" value="GST_CTER"/>
    <property type="match status" value="1"/>
</dbReference>
<dbReference type="GO" id="GO:0004364">
    <property type="term" value="F:glutathione transferase activity"/>
    <property type="evidence" value="ECO:0007669"/>
    <property type="project" value="TreeGrafter"/>
</dbReference>
<dbReference type="SUPFAM" id="SSF47616">
    <property type="entry name" value="GST C-terminal domain-like"/>
    <property type="match status" value="1"/>
</dbReference>
<keyword evidence="5" id="KW-1185">Reference proteome</keyword>
<reference evidence="4" key="1">
    <citation type="journal article" date="2023" name="Insect Mol. Biol.">
        <title>Genome sequencing provides insights into the evolution of gene families encoding plant cell wall-degrading enzymes in longhorned beetles.</title>
        <authorList>
            <person name="Shin N.R."/>
            <person name="Okamura Y."/>
            <person name="Kirsch R."/>
            <person name="Pauchet Y."/>
        </authorList>
    </citation>
    <scope>NUCLEOTIDE SEQUENCE</scope>
    <source>
        <strain evidence="4">RBIC_L_NR</strain>
    </source>
</reference>
<dbReference type="GO" id="GO:0005737">
    <property type="term" value="C:cytoplasm"/>
    <property type="evidence" value="ECO:0007669"/>
    <property type="project" value="TreeGrafter"/>
</dbReference>
<dbReference type="Gene3D" id="3.40.30.10">
    <property type="entry name" value="Glutaredoxin"/>
    <property type="match status" value="1"/>
</dbReference>
<dbReference type="Gene3D" id="1.20.1050.10">
    <property type="match status" value="1"/>
</dbReference>
<dbReference type="Pfam" id="PF13410">
    <property type="entry name" value="GST_C_2"/>
    <property type="match status" value="1"/>
</dbReference>
<dbReference type="SUPFAM" id="SSF52833">
    <property type="entry name" value="Thioredoxin-like"/>
    <property type="match status" value="1"/>
</dbReference>
<dbReference type="EMBL" id="JANEYF010002573">
    <property type="protein sequence ID" value="KAJ8944737.1"/>
    <property type="molecule type" value="Genomic_DNA"/>
</dbReference>